<dbReference type="Proteomes" id="UP000270219">
    <property type="component" value="Unassembled WGS sequence"/>
</dbReference>
<dbReference type="EMBL" id="RCHR01000002">
    <property type="protein sequence ID" value="RLL46972.1"/>
    <property type="molecule type" value="Genomic_DNA"/>
</dbReference>
<accession>A0A498DKG2</accession>
<evidence type="ECO:0000313" key="1">
    <source>
        <dbReference type="EMBL" id="RLL46972.1"/>
    </source>
</evidence>
<sequence length="92" mass="10506">MFYQKKRCLVEKYRSGNILRFPRATSQPRANRTLVIKALPQGGAILAFEPFALPAGSSLVAFPAGQGRLRQRYIARRKSAFLFRGVYVYFLH</sequence>
<name>A0A498DKG2_9BACI</name>
<gene>
    <name evidence="1" type="ORF">D8M04_07190</name>
</gene>
<reference evidence="1 2" key="1">
    <citation type="submission" date="2018-10" db="EMBL/GenBank/DDBJ databases">
        <title>Oceanobacillus sp. YLB-02 draft genome.</title>
        <authorList>
            <person name="Yu L."/>
        </authorList>
    </citation>
    <scope>NUCLEOTIDE SEQUENCE [LARGE SCALE GENOMIC DNA]</scope>
    <source>
        <strain evidence="1 2">YLB-02</strain>
    </source>
</reference>
<comment type="caution">
    <text evidence="1">The sequence shown here is derived from an EMBL/GenBank/DDBJ whole genome shotgun (WGS) entry which is preliminary data.</text>
</comment>
<evidence type="ECO:0000313" key="2">
    <source>
        <dbReference type="Proteomes" id="UP000270219"/>
    </source>
</evidence>
<organism evidence="1 2">
    <name type="scientific">Oceanobacillus piezotolerans</name>
    <dbReference type="NCBI Taxonomy" id="2448030"/>
    <lineage>
        <taxon>Bacteria</taxon>
        <taxon>Bacillati</taxon>
        <taxon>Bacillota</taxon>
        <taxon>Bacilli</taxon>
        <taxon>Bacillales</taxon>
        <taxon>Bacillaceae</taxon>
        <taxon>Oceanobacillus</taxon>
    </lineage>
</organism>
<proteinExistence type="predicted"/>
<protein>
    <submittedName>
        <fullName evidence="1">Uncharacterized protein</fullName>
    </submittedName>
</protein>
<keyword evidence="2" id="KW-1185">Reference proteome</keyword>
<dbReference type="AlphaFoldDB" id="A0A498DKG2"/>